<evidence type="ECO:0000256" key="2">
    <source>
        <dbReference type="ARBA" id="ARBA00022723"/>
    </source>
</evidence>
<gene>
    <name evidence="11" type="ORF">QYF61_010508</name>
</gene>
<feature type="compositionally biased region" description="Polar residues" evidence="9">
    <location>
        <begin position="470"/>
        <end position="480"/>
    </location>
</feature>
<evidence type="ECO:0000259" key="10">
    <source>
        <dbReference type="Pfam" id="PF21366"/>
    </source>
</evidence>
<dbReference type="InterPro" id="IPR051986">
    <property type="entry name" value="Innate_Immune_Apopt_Reg"/>
</dbReference>
<keyword evidence="1" id="KW-0597">Phosphoprotein</keyword>
<keyword evidence="5" id="KW-0007">Acetylation</keyword>
<name>A0AAN7RMU7_MYCAM</name>
<dbReference type="PANTHER" id="PTHR16295:SF19">
    <property type="entry name" value="TRAF-TYPE ZINC FINGER DOMAIN-CONTAINING PROTEIN 1"/>
    <property type="match status" value="1"/>
</dbReference>
<keyword evidence="3" id="KW-0863">Zinc-finger</keyword>
<evidence type="ECO:0000256" key="3">
    <source>
        <dbReference type="ARBA" id="ARBA00022771"/>
    </source>
</evidence>
<keyword evidence="8" id="KW-0175">Coiled coil</keyword>
<evidence type="ECO:0000313" key="12">
    <source>
        <dbReference type="Proteomes" id="UP001333110"/>
    </source>
</evidence>
<feature type="compositionally biased region" description="Polar residues" evidence="9">
    <location>
        <begin position="522"/>
        <end position="540"/>
    </location>
</feature>
<evidence type="ECO:0000256" key="7">
    <source>
        <dbReference type="ARBA" id="ARBA00040410"/>
    </source>
</evidence>
<evidence type="ECO:0000256" key="9">
    <source>
        <dbReference type="SAM" id="MobiDB-lite"/>
    </source>
</evidence>
<dbReference type="InterPro" id="IPR049439">
    <property type="entry name" value="TRAFD1-XIAF1_Znf"/>
</dbReference>
<evidence type="ECO:0000256" key="4">
    <source>
        <dbReference type="ARBA" id="ARBA00022833"/>
    </source>
</evidence>
<dbReference type="Pfam" id="PF21366">
    <property type="entry name" value="TRAFD1-XIAF1_ZnF"/>
    <property type="match status" value="1"/>
</dbReference>
<dbReference type="PANTHER" id="PTHR16295">
    <property type="entry name" value="TRAF-TYPE ZINC FINGER PROTEIN-RELATED"/>
    <property type="match status" value="1"/>
</dbReference>
<keyword evidence="12" id="KW-1185">Reference proteome</keyword>
<dbReference type="Proteomes" id="UP001333110">
    <property type="component" value="Unassembled WGS sequence"/>
</dbReference>
<dbReference type="EMBL" id="JAUNZN010000013">
    <property type="protein sequence ID" value="KAK4813094.1"/>
    <property type="molecule type" value="Genomic_DNA"/>
</dbReference>
<feature type="compositionally biased region" description="Polar residues" evidence="9">
    <location>
        <begin position="579"/>
        <end position="615"/>
    </location>
</feature>
<evidence type="ECO:0000256" key="8">
    <source>
        <dbReference type="SAM" id="Coils"/>
    </source>
</evidence>
<dbReference type="GO" id="GO:0045824">
    <property type="term" value="P:negative regulation of innate immune response"/>
    <property type="evidence" value="ECO:0007669"/>
    <property type="project" value="TreeGrafter"/>
</dbReference>
<comment type="caution">
    <text evidence="11">The sequence shown here is derived from an EMBL/GenBank/DDBJ whole genome shotgun (WGS) entry which is preliminary data.</text>
</comment>
<sequence length="638" mass="70835">MAIAAVTEAETRLCGNCKKDIPDANFTMHEIHCSRNIEVCRYCSELIPKSEMKNHIESEHGQVTCKCRMKIEKCHLKDHEVGGLYIIRHLEDIASACPLRPAVCQYCDIQLTFNKLQDHEIYCGARTERCGGCGRNVMVKDLKDHPRVCGQDVKQVRGSRTVPRFQDEDADLHALRDIRNRLRSGNYAGPLWRMPRVLEKQIYSSSVGDKTLKDISRRNVSAAQRNQNTAHQERKHPCVINTVSSTDPKHSPILATVKKINSIPAKISTVEDELEQLERNENTHSSLYEEWNADLDYALALSLQNENNPHNNTAAEIPSDFWENYYTKESVPSARLNETDKSNIFSCDSSVSFSTSNHIKNDEIIMLPCEFCEELYPAEDLILHQTGCNPASAFASFSKRSSSPNPREYDGLRAIGPKSCRSLSSSQPHAVQAEGNMIPCEFCGIQLEEEILFHHQHHCDLRPASPAASFPSQQLLSPQANGERRESPELARRRIRHQGDVSPRCTEGFGQQRLSYPARGTKSMNSMANTRNAPLSSSARGSDAPNLRGKPSKAAGGEGRPKNRGTSESAGGTTPRARPTQNFHSEAFTSSFSRTSPAQPSTSDGEGRSLGTSSGPVGFRRRNTKAKAQSPASGHPEK</sequence>
<organism evidence="11 12">
    <name type="scientific">Mycteria americana</name>
    <name type="common">Wood stork</name>
    <dbReference type="NCBI Taxonomy" id="33587"/>
    <lineage>
        <taxon>Eukaryota</taxon>
        <taxon>Metazoa</taxon>
        <taxon>Chordata</taxon>
        <taxon>Craniata</taxon>
        <taxon>Vertebrata</taxon>
        <taxon>Euteleostomi</taxon>
        <taxon>Archelosauria</taxon>
        <taxon>Archosauria</taxon>
        <taxon>Dinosauria</taxon>
        <taxon>Saurischia</taxon>
        <taxon>Theropoda</taxon>
        <taxon>Coelurosauria</taxon>
        <taxon>Aves</taxon>
        <taxon>Neognathae</taxon>
        <taxon>Neoaves</taxon>
        <taxon>Aequornithes</taxon>
        <taxon>Ciconiiformes</taxon>
        <taxon>Ciconiidae</taxon>
        <taxon>Mycteria</taxon>
    </lineage>
</organism>
<dbReference type="Gene3D" id="3.30.40.10">
    <property type="entry name" value="Zinc/RING finger domain, C3HC4 (zinc finger)"/>
    <property type="match status" value="2"/>
</dbReference>
<dbReference type="AlphaFoldDB" id="A0AAN7RMU7"/>
<comment type="function">
    <text evidence="6">Negative feedback regulator that controls excessive innate immune responses. Regulates both Toll-like receptor 4 (TLR4) and DDX58/RIG1-like helicases (RLH) pathways. May inhibit the LTR pathway by direct interaction with TRAF6 and attenuation of NF-kappa-B activation. May negatively regulate the RLH pathway downstream from MAVS and upstream of NF-kappa-B and IRF3.</text>
</comment>
<accession>A0AAN7RMU7</accession>
<keyword evidence="2" id="KW-0479">Metal-binding</keyword>
<dbReference type="GO" id="GO:0008270">
    <property type="term" value="F:zinc ion binding"/>
    <property type="evidence" value="ECO:0007669"/>
    <property type="project" value="UniProtKB-KW"/>
</dbReference>
<evidence type="ECO:0000256" key="6">
    <source>
        <dbReference type="ARBA" id="ARBA00037636"/>
    </source>
</evidence>
<feature type="coiled-coil region" evidence="8">
    <location>
        <begin position="260"/>
        <end position="294"/>
    </location>
</feature>
<evidence type="ECO:0000256" key="5">
    <source>
        <dbReference type="ARBA" id="ARBA00022990"/>
    </source>
</evidence>
<feature type="compositionally biased region" description="Basic and acidic residues" evidence="9">
    <location>
        <begin position="482"/>
        <end position="492"/>
    </location>
</feature>
<reference evidence="11 12" key="1">
    <citation type="journal article" date="2023" name="J. Hered.">
        <title>Chromosome-level genome of the wood stork (Mycteria americana) provides insight into avian chromosome evolution.</title>
        <authorList>
            <person name="Flamio R. Jr."/>
            <person name="Ramstad K.M."/>
        </authorList>
    </citation>
    <scope>NUCLEOTIDE SEQUENCE [LARGE SCALE GENOMIC DNA]</scope>
    <source>
        <strain evidence="11">JAX WOST 10</strain>
    </source>
</reference>
<dbReference type="GO" id="GO:0005739">
    <property type="term" value="C:mitochondrion"/>
    <property type="evidence" value="ECO:0007669"/>
    <property type="project" value="TreeGrafter"/>
</dbReference>
<protein>
    <recommendedName>
        <fullName evidence="7">TRAF-type zinc finger domain-containing protein 1</fullName>
    </recommendedName>
</protein>
<evidence type="ECO:0000313" key="11">
    <source>
        <dbReference type="EMBL" id="KAK4813094.1"/>
    </source>
</evidence>
<feature type="domain" description="TRAFD1/XAF1 zinc finger" evidence="10">
    <location>
        <begin position="108"/>
        <end position="150"/>
    </location>
</feature>
<evidence type="ECO:0000256" key="1">
    <source>
        <dbReference type="ARBA" id="ARBA00022553"/>
    </source>
</evidence>
<keyword evidence="4" id="KW-0862">Zinc</keyword>
<dbReference type="InterPro" id="IPR013083">
    <property type="entry name" value="Znf_RING/FYVE/PHD"/>
</dbReference>
<feature type="region of interest" description="Disordered" evidence="9">
    <location>
        <begin position="464"/>
        <end position="638"/>
    </location>
</feature>
<proteinExistence type="predicted"/>